<comment type="caution">
    <text evidence="3">The sequence shown here is derived from an EMBL/GenBank/DDBJ whole genome shotgun (WGS) entry which is preliminary data.</text>
</comment>
<dbReference type="GO" id="GO:0000166">
    <property type="term" value="F:nucleotide binding"/>
    <property type="evidence" value="ECO:0007669"/>
    <property type="project" value="InterPro"/>
</dbReference>
<dbReference type="PANTHER" id="PTHR43377">
    <property type="entry name" value="BILIVERDIN REDUCTASE A"/>
    <property type="match status" value="1"/>
</dbReference>
<feature type="domain" description="Gfo/Idh/MocA-like oxidoreductase N-terminal" evidence="1">
    <location>
        <begin position="3"/>
        <end position="121"/>
    </location>
</feature>
<gene>
    <name evidence="3" type="ORF">SE17_35765</name>
</gene>
<dbReference type="Pfam" id="PF01408">
    <property type="entry name" value="GFO_IDH_MocA"/>
    <property type="match status" value="1"/>
</dbReference>
<dbReference type="PATRIC" id="fig|186479.3.peg.4638"/>
<evidence type="ECO:0000313" key="4">
    <source>
        <dbReference type="Proteomes" id="UP000050509"/>
    </source>
</evidence>
<protein>
    <submittedName>
        <fullName evidence="3">Oxidoreductase</fullName>
    </submittedName>
</protein>
<accession>A0A0P9CT90</accession>
<reference evidence="3 4" key="1">
    <citation type="submission" date="2015-09" db="EMBL/GenBank/DDBJ databases">
        <title>Draft genome sequence of Kouleothrix aurantiaca JCM 19913.</title>
        <authorList>
            <person name="Hemp J."/>
        </authorList>
    </citation>
    <scope>NUCLEOTIDE SEQUENCE [LARGE SCALE GENOMIC DNA]</scope>
    <source>
        <strain evidence="3 4">COM-B</strain>
    </source>
</reference>
<evidence type="ECO:0000313" key="3">
    <source>
        <dbReference type="EMBL" id="KPV48866.1"/>
    </source>
</evidence>
<dbReference type="Proteomes" id="UP000050509">
    <property type="component" value="Unassembled WGS sequence"/>
</dbReference>
<dbReference type="InterPro" id="IPR055170">
    <property type="entry name" value="GFO_IDH_MocA-like_dom"/>
</dbReference>
<dbReference type="AlphaFoldDB" id="A0A0P9CT90"/>
<dbReference type="InterPro" id="IPR036291">
    <property type="entry name" value="NAD(P)-bd_dom_sf"/>
</dbReference>
<evidence type="ECO:0000259" key="2">
    <source>
        <dbReference type="Pfam" id="PF22725"/>
    </source>
</evidence>
<dbReference type="InterPro" id="IPR000683">
    <property type="entry name" value="Gfo/Idh/MocA-like_OxRdtase_N"/>
</dbReference>
<name>A0A0P9CT90_9CHLR</name>
<dbReference type="EMBL" id="LJCR01002344">
    <property type="protein sequence ID" value="KPV48866.1"/>
    <property type="molecule type" value="Genomic_DNA"/>
</dbReference>
<feature type="domain" description="GFO/IDH/MocA-like oxidoreductase" evidence="2">
    <location>
        <begin position="129"/>
        <end position="238"/>
    </location>
</feature>
<organism evidence="3 4">
    <name type="scientific">Kouleothrix aurantiaca</name>
    <dbReference type="NCBI Taxonomy" id="186479"/>
    <lineage>
        <taxon>Bacteria</taxon>
        <taxon>Bacillati</taxon>
        <taxon>Chloroflexota</taxon>
        <taxon>Chloroflexia</taxon>
        <taxon>Chloroflexales</taxon>
        <taxon>Roseiflexineae</taxon>
        <taxon>Roseiflexaceae</taxon>
        <taxon>Kouleothrix</taxon>
    </lineage>
</organism>
<dbReference type="SUPFAM" id="SSF55347">
    <property type="entry name" value="Glyceraldehyde-3-phosphate dehydrogenase-like, C-terminal domain"/>
    <property type="match status" value="1"/>
</dbReference>
<dbReference type="InterPro" id="IPR051450">
    <property type="entry name" value="Gfo/Idh/MocA_Oxidoreductases"/>
</dbReference>
<keyword evidence="4" id="KW-1185">Reference proteome</keyword>
<proteinExistence type="predicted"/>
<evidence type="ECO:0000259" key="1">
    <source>
        <dbReference type="Pfam" id="PF01408"/>
    </source>
</evidence>
<dbReference type="PANTHER" id="PTHR43377:SF6">
    <property type="entry name" value="GFO_IDH_MOCA-LIKE OXIDOREDUCTASE N-TERMINAL DOMAIN-CONTAINING PROTEIN"/>
    <property type="match status" value="1"/>
</dbReference>
<dbReference type="Pfam" id="PF22725">
    <property type="entry name" value="GFO_IDH_MocA_C3"/>
    <property type="match status" value="1"/>
</dbReference>
<dbReference type="Gene3D" id="3.40.50.720">
    <property type="entry name" value="NAD(P)-binding Rossmann-like Domain"/>
    <property type="match status" value="1"/>
</dbReference>
<dbReference type="SUPFAM" id="SSF51735">
    <property type="entry name" value="NAD(P)-binding Rossmann-fold domains"/>
    <property type="match status" value="1"/>
</dbReference>
<sequence>MIGMGIIGYGYWGPNLVRNFSQVPNTRIINVCDQRPERRALVESIYPGIRACADVRELWSNSAIDAVAIATPVSSHYELALQALRAGKHVFVEKPFTTTSAQAEHLLEEAEKRQLTLMVDHTFVYTSAVRKIKELIDNGSTGKIHYYDSVRVNLGLFQHDVNVLWDLAVHDLSIMDFLFERSPVTIAATGMAHVPGQPENLAYLTCYFTDTLIAHFHVNWLAPVKVRQTLIGGSQKMIVYDDIEMSEKIKVYDKGITLSDQPADIYQLKVGYRAGDMWAPRLDNIEALQIEANHFIECITNKRKPLTDGEVGLRVVRILEAASQSIAKRGAPVDL</sequence>
<dbReference type="Gene3D" id="3.30.360.10">
    <property type="entry name" value="Dihydrodipicolinate Reductase, domain 2"/>
    <property type="match status" value="1"/>
</dbReference>